<protein>
    <submittedName>
        <fullName evidence="1">Glycosyltransferase family 1 protein</fullName>
    </submittedName>
</protein>
<dbReference type="OrthoDB" id="834818at2"/>
<sequence>MKILFYQLDSKYERLEAWKQGKYFGHPLFGATHFPKYGIDVVMSRNPYDGFYKKLKKIIKLDLRMVCHSLGMLFTARKYDAVYGPYPKGLGLLMFFRSIGLFNKPIVIFSHQGIPNPKGGLKKFLVKQAYKGTDKVLFFSQLHFDEARQTGICAPSKLFKINWGPDLEFYDRSVAAMPPAKTDFFISTGKAKRDYDTLVSAFAKTDVPLLLYVDTHELESTYAGKAPNVNVTYLPVTPTSPSILINSLNDAIALSICTKKAKGLIGITNMYEAMALNKPVIITKNPAIDIDVDKEGIGISIDLDDVEGWKRSIEYLYNNPEIAAEMGRKGRELCEKKLNLDIFSGEVVEILKK</sequence>
<dbReference type="SUPFAM" id="SSF53756">
    <property type="entry name" value="UDP-Glycosyltransferase/glycogen phosphorylase"/>
    <property type="match status" value="1"/>
</dbReference>
<proteinExistence type="predicted"/>
<evidence type="ECO:0000313" key="2">
    <source>
        <dbReference type="Proteomes" id="UP000270046"/>
    </source>
</evidence>
<keyword evidence="1" id="KW-0808">Transferase</keyword>
<reference evidence="1 2" key="1">
    <citation type="submission" date="2018-10" db="EMBL/GenBank/DDBJ databases">
        <title>Genome sequencing of Mucilaginibacter sp. HYN0043.</title>
        <authorList>
            <person name="Kim M."/>
            <person name="Yi H."/>
        </authorList>
    </citation>
    <scope>NUCLEOTIDE SEQUENCE [LARGE SCALE GENOMIC DNA]</scope>
    <source>
        <strain evidence="1 2">HYN0043</strain>
    </source>
</reference>
<gene>
    <name evidence="1" type="ORF">HYN43_018205</name>
</gene>
<dbReference type="GO" id="GO:0016740">
    <property type="term" value="F:transferase activity"/>
    <property type="evidence" value="ECO:0007669"/>
    <property type="project" value="UniProtKB-KW"/>
</dbReference>
<name>A0A494W052_9SPHI</name>
<dbReference type="Proteomes" id="UP000270046">
    <property type="component" value="Chromosome"/>
</dbReference>
<dbReference type="RefSeq" id="WP_119410707.1">
    <property type="nucleotide sequence ID" value="NZ_CP032869.1"/>
</dbReference>
<accession>A0A494W052</accession>
<keyword evidence="2" id="KW-1185">Reference proteome</keyword>
<dbReference type="Gene3D" id="3.40.50.2000">
    <property type="entry name" value="Glycogen Phosphorylase B"/>
    <property type="match status" value="2"/>
</dbReference>
<organism evidence="1 2">
    <name type="scientific">Mucilaginibacter celer</name>
    <dbReference type="NCBI Taxonomy" id="2305508"/>
    <lineage>
        <taxon>Bacteria</taxon>
        <taxon>Pseudomonadati</taxon>
        <taxon>Bacteroidota</taxon>
        <taxon>Sphingobacteriia</taxon>
        <taxon>Sphingobacteriales</taxon>
        <taxon>Sphingobacteriaceae</taxon>
        <taxon>Mucilaginibacter</taxon>
    </lineage>
</organism>
<dbReference type="KEGG" id="muh:HYN43_018205"/>
<dbReference type="EMBL" id="CP032869">
    <property type="protein sequence ID" value="AYL97123.1"/>
    <property type="molecule type" value="Genomic_DNA"/>
</dbReference>
<dbReference type="AlphaFoldDB" id="A0A494W052"/>
<dbReference type="CDD" id="cd03801">
    <property type="entry name" value="GT4_PimA-like"/>
    <property type="match status" value="1"/>
</dbReference>
<evidence type="ECO:0000313" key="1">
    <source>
        <dbReference type="EMBL" id="AYL97123.1"/>
    </source>
</evidence>